<dbReference type="GO" id="GO:0008270">
    <property type="term" value="F:zinc ion binding"/>
    <property type="evidence" value="ECO:0007669"/>
    <property type="project" value="InterPro"/>
</dbReference>
<evidence type="ECO:0000313" key="3">
    <source>
        <dbReference type="Proteomes" id="UP000238348"/>
    </source>
</evidence>
<dbReference type="GO" id="GO:0004519">
    <property type="term" value="F:endonuclease activity"/>
    <property type="evidence" value="ECO:0007669"/>
    <property type="project" value="InterPro"/>
</dbReference>
<dbReference type="InterPro" id="IPR003615">
    <property type="entry name" value="HNH_nuc"/>
</dbReference>
<dbReference type="OrthoDB" id="9802901at2"/>
<dbReference type="Gene3D" id="1.10.30.50">
    <property type="match status" value="1"/>
</dbReference>
<reference evidence="2 3" key="1">
    <citation type="submission" date="2015-09" db="EMBL/GenBank/DDBJ databases">
        <title>Sorangium comparison.</title>
        <authorList>
            <person name="Zaburannyi N."/>
            <person name="Bunk B."/>
            <person name="Overmann J."/>
            <person name="Mueller R."/>
        </authorList>
    </citation>
    <scope>NUCLEOTIDE SEQUENCE [LARGE SCALE GENOMIC DNA]</scope>
    <source>
        <strain evidence="2 3">So ce26</strain>
    </source>
</reference>
<dbReference type="GO" id="GO:0003676">
    <property type="term" value="F:nucleic acid binding"/>
    <property type="evidence" value="ECO:0007669"/>
    <property type="project" value="InterPro"/>
</dbReference>
<accession>A0A2L0F7T3</accession>
<gene>
    <name evidence="2" type="ORF">SOCE26_091150</name>
</gene>
<dbReference type="Proteomes" id="UP000238348">
    <property type="component" value="Chromosome"/>
</dbReference>
<feature type="domain" description="HNH" evidence="1">
    <location>
        <begin position="2"/>
        <end position="35"/>
    </location>
</feature>
<organism evidence="2 3">
    <name type="scientific">Sorangium cellulosum</name>
    <name type="common">Polyangium cellulosum</name>
    <dbReference type="NCBI Taxonomy" id="56"/>
    <lineage>
        <taxon>Bacteria</taxon>
        <taxon>Pseudomonadati</taxon>
        <taxon>Myxococcota</taxon>
        <taxon>Polyangia</taxon>
        <taxon>Polyangiales</taxon>
        <taxon>Polyangiaceae</taxon>
        <taxon>Sorangium</taxon>
    </lineage>
</organism>
<evidence type="ECO:0000313" key="2">
    <source>
        <dbReference type="EMBL" id="AUX47593.1"/>
    </source>
</evidence>
<protein>
    <recommendedName>
        <fullName evidence="1">HNH domain-containing protein</fullName>
    </recommendedName>
</protein>
<dbReference type="AlphaFoldDB" id="A0A2L0F7T3"/>
<name>A0A2L0F7T3_SORCE</name>
<dbReference type="Pfam" id="PF01844">
    <property type="entry name" value="HNH"/>
    <property type="match status" value="1"/>
</dbReference>
<dbReference type="CDD" id="cd00085">
    <property type="entry name" value="HNHc"/>
    <property type="match status" value="1"/>
</dbReference>
<sequence length="105" mass="12130">MPHQVDHIIGRQHRGSDDVDNLCLCCIRCNLKKGQNIASIDPETKLVVQLYHPRRHAWREHFVTESNAIIDGLTAEGRATVQLLDMNDEDRARLRAFLLRRGRHP</sequence>
<dbReference type="EMBL" id="CP012673">
    <property type="protein sequence ID" value="AUX47593.1"/>
    <property type="molecule type" value="Genomic_DNA"/>
</dbReference>
<proteinExistence type="predicted"/>
<dbReference type="InterPro" id="IPR002711">
    <property type="entry name" value="HNH"/>
</dbReference>
<evidence type="ECO:0000259" key="1">
    <source>
        <dbReference type="Pfam" id="PF01844"/>
    </source>
</evidence>